<evidence type="ECO:0000256" key="1">
    <source>
        <dbReference type="ARBA" id="ARBA00022801"/>
    </source>
</evidence>
<evidence type="ECO:0000313" key="4">
    <source>
        <dbReference type="Proteomes" id="UP000292702"/>
    </source>
</evidence>
<keyword evidence="4" id="KW-1185">Reference proteome</keyword>
<dbReference type="STRING" id="92696.A0A4R0R767"/>
<feature type="chain" id="PRO_5020486247" description="SGNH hydrolase-type esterase domain-containing protein" evidence="2">
    <location>
        <begin position="31"/>
        <end position="314"/>
    </location>
</feature>
<dbReference type="InterPro" id="IPR051058">
    <property type="entry name" value="GDSL_Est/Lipase"/>
</dbReference>
<comment type="caution">
    <text evidence="3">The sequence shown here is derived from an EMBL/GenBank/DDBJ whole genome shotgun (WGS) entry which is preliminary data.</text>
</comment>
<keyword evidence="2" id="KW-0732">Signal</keyword>
<dbReference type="Gene3D" id="3.40.50.1110">
    <property type="entry name" value="SGNH hydrolase"/>
    <property type="match status" value="1"/>
</dbReference>
<feature type="signal peptide" evidence="2">
    <location>
        <begin position="1"/>
        <end position="30"/>
    </location>
</feature>
<proteinExistence type="predicted"/>
<reference evidence="3 4" key="1">
    <citation type="submission" date="2018-11" db="EMBL/GenBank/DDBJ databases">
        <title>Genome assembly of Steccherinum ochraceum LE-BIN_3174, the white-rot fungus of the Steccherinaceae family (The Residual Polyporoid clade, Polyporales, Basidiomycota).</title>
        <authorList>
            <person name="Fedorova T.V."/>
            <person name="Glazunova O.A."/>
            <person name="Landesman E.O."/>
            <person name="Moiseenko K.V."/>
            <person name="Psurtseva N.V."/>
            <person name="Savinova O.S."/>
            <person name="Shakhova N.V."/>
            <person name="Tyazhelova T.V."/>
            <person name="Vasina D.V."/>
        </authorList>
    </citation>
    <scope>NUCLEOTIDE SEQUENCE [LARGE SCALE GENOMIC DNA]</scope>
    <source>
        <strain evidence="3 4">LE-BIN_3174</strain>
    </source>
</reference>
<evidence type="ECO:0008006" key="5">
    <source>
        <dbReference type="Google" id="ProtNLM"/>
    </source>
</evidence>
<gene>
    <name evidence="3" type="ORF">EIP91_007092</name>
</gene>
<protein>
    <recommendedName>
        <fullName evidence="5">SGNH hydrolase-type esterase domain-containing protein</fullName>
    </recommendedName>
</protein>
<dbReference type="EMBL" id="RWJN01000384">
    <property type="protein sequence ID" value="TCD62296.1"/>
    <property type="molecule type" value="Genomic_DNA"/>
</dbReference>
<name>A0A4R0R767_9APHY</name>
<dbReference type="PANTHER" id="PTHR45648:SF22">
    <property type="entry name" value="GDSL LIPASE_ACYLHYDROLASE FAMILY PROTEIN (AFU_ORTHOLOGUE AFUA_4G14700)"/>
    <property type="match status" value="1"/>
</dbReference>
<dbReference type="PANTHER" id="PTHR45648">
    <property type="entry name" value="GDSL LIPASE/ACYLHYDROLASE FAMILY PROTEIN (AFU_ORTHOLOGUE AFUA_4G14700)"/>
    <property type="match status" value="1"/>
</dbReference>
<dbReference type="OrthoDB" id="1600564at2759"/>
<accession>A0A4R0R767</accession>
<organism evidence="3 4">
    <name type="scientific">Steccherinum ochraceum</name>
    <dbReference type="NCBI Taxonomy" id="92696"/>
    <lineage>
        <taxon>Eukaryota</taxon>
        <taxon>Fungi</taxon>
        <taxon>Dikarya</taxon>
        <taxon>Basidiomycota</taxon>
        <taxon>Agaricomycotina</taxon>
        <taxon>Agaricomycetes</taxon>
        <taxon>Polyporales</taxon>
        <taxon>Steccherinaceae</taxon>
        <taxon>Steccherinum</taxon>
    </lineage>
</organism>
<dbReference type="Proteomes" id="UP000292702">
    <property type="component" value="Unassembled WGS sequence"/>
</dbReference>
<sequence>MSKVVATGKHWKGFAAIRHLVVLCVELVMPANFNADVMHFFASGASYSSIGYLSSEPHPTPDEPLGVPWPGSTVTEPVGKANWVGHLVKDFAKDLLVYDYAVAGAGIDHMAKHQIEEHFMTSVGLKPEWAPWTAGDALFVIWMGMNDLGPRFPTDEEMAAKLDKLFEQQATLYNVGARNFLFVDVMPMHRTPAAGKSRASERERRAGLFNKWNAMLAKRIERFASSTHEEAGSNHQEDVTALLFSSHDFFTRLFDDPTAFGFAQADKEKGGRMWADDIHPVSKVHWFIARDFSDFVRSVRPFAADIAAENVAGT</sequence>
<dbReference type="Pfam" id="PF00657">
    <property type="entry name" value="Lipase_GDSL"/>
    <property type="match status" value="1"/>
</dbReference>
<dbReference type="InterPro" id="IPR036514">
    <property type="entry name" value="SGNH_hydro_sf"/>
</dbReference>
<dbReference type="InterPro" id="IPR001087">
    <property type="entry name" value="GDSL"/>
</dbReference>
<keyword evidence="1" id="KW-0378">Hydrolase</keyword>
<dbReference type="GO" id="GO:0016788">
    <property type="term" value="F:hydrolase activity, acting on ester bonds"/>
    <property type="evidence" value="ECO:0007669"/>
    <property type="project" value="InterPro"/>
</dbReference>
<evidence type="ECO:0000313" key="3">
    <source>
        <dbReference type="EMBL" id="TCD62296.1"/>
    </source>
</evidence>
<dbReference type="SUPFAM" id="SSF52266">
    <property type="entry name" value="SGNH hydrolase"/>
    <property type="match status" value="1"/>
</dbReference>
<evidence type="ECO:0000256" key="2">
    <source>
        <dbReference type="SAM" id="SignalP"/>
    </source>
</evidence>
<dbReference type="AlphaFoldDB" id="A0A4R0R767"/>